<reference evidence="1 2" key="1">
    <citation type="journal article" date="2015" name="Int. J. Syst. Evol. Microbiol.">
        <title>Mariniphaga sediminis sp. nov., isolated from coastal sediment.</title>
        <authorList>
            <person name="Wang F.Q."/>
            <person name="Shen Q.Y."/>
            <person name="Chen G.J."/>
            <person name="Du Z.J."/>
        </authorList>
    </citation>
    <scope>NUCLEOTIDE SEQUENCE [LARGE SCALE GENOMIC DNA]</scope>
    <source>
        <strain evidence="1 2">SY21</strain>
    </source>
</reference>
<organism evidence="1 2">
    <name type="scientific">Mariniphaga sediminis</name>
    <dbReference type="NCBI Taxonomy" id="1628158"/>
    <lineage>
        <taxon>Bacteria</taxon>
        <taxon>Pseudomonadati</taxon>
        <taxon>Bacteroidota</taxon>
        <taxon>Bacteroidia</taxon>
        <taxon>Marinilabiliales</taxon>
        <taxon>Prolixibacteraceae</taxon>
        <taxon>Mariniphaga</taxon>
    </lineage>
</organism>
<dbReference type="OrthoDB" id="9775346at2"/>
<gene>
    <name evidence="1" type="ORF">D1164_08190</name>
</gene>
<accession>A0A399D2D7</accession>
<dbReference type="PANTHER" id="PTHR34070">
    <property type="entry name" value="ARMADILLO-TYPE FOLD"/>
    <property type="match status" value="1"/>
</dbReference>
<dbReference type="Pfam" id="PF08713">
    <property type="entry name" value="DNA_alkylation"/>
    <property type="match status" value="1"/>
</dbReference>
<name>A0A399D2D7_9BACT</name>
<sequence length="236" mass="27168">MTNAEIIDLILEDLKKFAAARHNTLGVPSFTTSMKRLGVSAPRLKTVAKNWSSILYDFTPEQWNELCILLTKKGIFECQILAYELLWKNKNALKGLTPEQILMLGSTLDNWASTDTYCTMIAGWHWREGTLSNSHITEWLKSDNRWRRRAAVVCTIPLNLRSKGGTGDPQRTLMICEKVVNDRDDMVVKALSWALRELSKSDKRAVENFIKKHWERLHPRVRREVTTKLETGRKNG</sequence>
<dbReference type="Proteomes" id="UP000266441">
    <property type="component" value="Unassembled WGS sequence"/>
</dbReference>
<dbReference type="SUPFAM" id="SSF48371">
    <property type="entry name" value="ARM repeat"/>
    <property type="match status" value="1"/>
</dbReference>
<dbReference type="InterPro" id="IPR014825">
    <property type="entry name" value="DNA_alkylation"/>
</dbReference>
<dbReference type="PANTHER" id="PTHR34070:SF1">
    <property type="entry name" value="DNA ALKYLATION REPAIR PROTEIN"/>
    <property type="match status" value="1"/>
</dbReference>
<dbReference type="Gene3D" id="1.25.10.90">
    <property type="match status" value="1"/>
</dbReference>
<dbReference type="InterPro" id="IPR016024">
    <property type="entry name" value="ARM-type_fold"/>
</dbReference>
<evidence type="ECO:0000313" key="1">
    <source>
        <dbReference type="EMBL" id="RIH65636.1"/>
    </source>
</evidence>
<dbReference type="EMBL" id="QWET01000005">
    <property type="protein sequence ID" value="RIH65636.1"/>
    <property type="molecule type" value="Genomic_DNA"/>
</dbReference>
<dbReference type="CDD" id="cd06561">
    <property type="entry name" value="AlkD_like"/>
    <property type="match status" value="1"/>
</dbReference>
<protein>
    <submittedName>
        <fullName evidence="1">DNA alkylation repair protein</fullName>
    </submittedName>
</protein>
<comment type="caution">
    <text evidence="1">The sequence shown here is derived from an EMBL/GenBank/DDBJ whole genome shotgun (WGS) entry which is preliminary data.</text>
</comment>
<keyword evidence="2" id="KW-1185">Reference proteome</keyword>
<evidence type="ECO:0000313" key="2">
    <source>
        <dbReference type="Proteomes" id="UP000266441"/>
    </source>
</evidence>
<dbReference type="RefSeq" id="WP_119349478.1">
    <property type="nucleotide sequence ID" value="NZ_QWET01000005.1"/>
</dbReference>
<proteinExistence type="predicted"/>
<dbReference type="AlphaFoldDB" id="A0A399D2D7"/>